<evidence type="ECO:0000313" key="4">
    <source>
        <dbReference type="Proteomes" id="UP001384579"/>
    </source>
</evidence>
<dbReference type="RefSeq" id="WP_340523189.1">
    <property type="nucleotide sequence ID" value="NZ_JBBLXS010000142.1"/>
</dbReference>
<dbReference type="Proteomes" id="UP001384579">
    <property type="component" value="Unassembled WGS sequence"/>
</dbReference>
<evidence type="ECO:0000256" key="1">
    <source>
        <dbReference type="SAM" id="MobiDB-lite"/>
    </source>
</evidence>
<keyword evidence="4" id="KW-1185">Reference proteome</keyword>
<gene>
    <name evidence="3" type="ORF">WMG39_12740</name>
</gene>
<dbReference type="InterPro" id="IPR003646">
    <property type="entry name" value="SH3-like_bac-type"/>
</dbReference>
<accession>A0ABU8YMQ6</accession>
<organism evidence="3 4">
    <name type="scientific">Microcoleus anatoxicus PTRS2</name>
    <dbReference type="NCBI Taxonomy" id="2705321"/>
    <lineage>
        <taxon>Bacteria</taxon>
        <taxon>Bacillati</taxon>
        <taxon>Cyanobacteriota</taxon>
        <taxon>Cyanophyceae</taxon>
        <taxon>Oscillatoriophycideae</taxon>
        <taxon>Oscillatoriales</taxon>
        <taxon>Microcoleaceae</taxon>
        <taxon>Microcoleus</taxon>
        <taxon>Microcoleus anatoxicus</taxon>
    </lineage>
</organism>
<feature type="domain" description="SH3b" evidence="2">
    <location>
        <begin position="94"/>
        <end position="146"/>
    </location>
</feature>
<evidence type="ECO:0000313" key="3">
    <source>
        <dbReference type="EMBL" id="MEK0185703.1"/>
    </source>
</evidence>
<reference evidence="3 4" key="1">
    <citation type="journal article" date="2020" name="Harmful Algae">
        <title>Molecular and morphological characterization of a novel dihydroanatoxin-a producing Microcoleus species (cyanobacteria) from the Russian River, California, USA.</title>
        <authorList>
            <person name="Conklin K.Y."/>
            <person name="Stancheva R."/>
            <person name="Otten T.G."/>
            <person name="Fadness R."/>
            <person name="Boyer G.L."/>
            <person name="Read B."/>
            <person name="Zhang X."/>
            <person name="Sheath R.G."/>
        </authorList>
    </citation>
    <scope>NUCLEOTIDE SEQUENCE [LARGE SCALE GENOMIC DNA]</scope>
    <source>
        <strain evidence="3 4">PTRS2</strain>
    </source>
</reference>
<sequence length="154" mass="16677">MNSLYSFFKFLVGFLLAIVLMAGASVAAALYFAAKLTTIPERPVFPNDKKIVQIANAKPTSTAKASPVSESSDTPSPKPLEPGAYRALVTQPIGLILRDSANRDANRIGGVGYNEKVVVLEDSPDKEWQRIRVEDGNREGWVKGGNTEKVSVNN</sequence>
<dbReference type="Gene3D" id="2.30.30.40">
    <property type="entry name" value="SH3 Domains"/>
    <property type="match status" value="1"/>
</dbReference>
<feature type="region of interest" description="Disordered" evidence="1">
    <location>
        <begin position="57"/>
        <end position="82"/>
    </location>
</feature>
<protein>
    <submittedName>
        <fullName evidence="3">SH3 domain-containing protein</fullName>
    </submittedName>
</protein>
<name>A0ABU8YMQ6_9CYAN</name>
<feature type="compositionally biased region" description="Polar residues" evidence="1">
    <location>
        <begin position="58"/>
        <end position="75"/>
    </location>
</feature>
<dbReference type="Pfam" id="PF08239">
    <property type="entry name" value="SH3_3"/>
    <property type="match status" value="1"/>
</dbReference>
<dbReference type="EMBL" id="JBBLXS010000142">
    <property type="protein sequence ID" value="MEK0185703.1"/>
    <property type="molecule type" value="Genomic_DNA"/>
</dbReference>
<proteinExistence type="predicted"/>
<comment type="caution">
    <text evidence="3">The sequence shown here is derived from an EMBL/GenBank/DDBJ whole genome shotgun (WGS) entry which is preliminary data.</text>
</comment>
<evidence type="ECO:0000259" key="2">
    <source>
        <dbReference type="Pfam" id="PF08239"/>
    </source>
</evidence>